<dbReference type="Gene3D" id="3.40.390.10">
    <property type="entry name" value="Collagenase (Catalytic Domain)"/>
    <property type="match status" value="1"/>
</dbReference>
<evidence type="ECO:0000256" key="1">
    <source>
        <dbReference type="SAM" id="SignalP"/>
    </source>
</evidence>
<protein>
    <submittedName>
        <fullName evidence="2">Reprolysin-like metallopeptidase</fullName>
    </submittedName>
</protein>
<dbReference type="Pfam" id="PF05345">
    <property type="entry name" value="He_PIG"/>
    <property type="match status" value="1"/>
</dbReference>
<dbReference type="RefSeq" id="WP_170215432.1">
    <property type="nucleotide sequence ID" value="NZ_JBHMDG010000024.1"/>
</dbReference>
<evidence type="ECO:0000313" key="2">
    <source>
        <dbReference type="EMBL" id="MFB9314664.1"/>
    </source>
</evidence>
<keyword evidence="1" id="KW-0732">Signal</keyword>
<evidence type="ECO:0000313" key="3">
    <source>
        <dbReference type="Proteomes" id="UP001589750"/>
    </source>
</evidence>
<dbReference type="EMBL" id="JBHMDG010000024">
    <property type="protein sequence ID" value="MFB9314664.1"/>
    <property type="molecule type" value="Genomic_DNA"/>
</dbReference>
<dbReference type="Proteomes" id="UP001589750">
    <property type="component" value="Unassembled WGS sequence"/>
</dbReference>
<dbReference type="PROSITE" id="PS51318">
    <property type="entry name" value="TAT"/>
    <property type="match status" value="1"/>
</dbReference>
<dbReference type="Pfam" id="PF13574">
    <property type="entry name" value="Reprolysin_2"/>
    <property type="match status" value="1"/>
</dbReference>
<name>A0ABV5KG88_9ACTN</name>
<dbReference type="Gene3D" id="2.60.40.10">
    <property type="entry name" value="Immunoglobulins"/>
    <property type="match status" value="3"/>
</dbReference>
<feature type="chain" id="PRO_5046909000" evidence="1">
    <location>
        <begin position="34"/>
        <end position="1499"/>
    </location>
</feature>
<proteinExistence type="predicted"/>
<reference evidence="2 3" key="1">
    <citation type="submission" date="2024-09" db="EMBL/GenBank/DDBJ databases">
        <authorList>
            <person name="Sun Q."/>
            <person name="Mori K."/>
        </authorList>
    </citation>
    <scope>NUCLEOTIDE SEQUENCE [LARGE SCALE GENOMIC DNA]</scope>
    <source>
        <strain evidence="2 3">JCM 9626</strain>
    </source>
</reference>
<accession>A0ABV5KG88</accession>
<keyword evidence="3" id="KW-1185">Reference proteome</keyword>
<dbReference type="SUPFAM" id="SSF55486">
    <property type="entry name" value="Metalloproteases ('zincins'), catalytic domain"/>
    <property type="match status" value="1"/>
</dbReference>
<comment type="caution">
    <text evidence="2">The sequence shown here is derived from an EMBL/GenBank/DDBJ whole genome shotgun (WGS) entry which is preliminary data.</text>
</comment>
<dbReference type="InterPro" id="IPR013783">
    <property type="entry name" value="Ig-like_fold"/>
</dbReference>
<dbReference type="InterPro" id="IPR006311">
    <property type="entry name" value="TAT_signal"/>
</dbReference>
<organism evidence="2 3">
    <name type="scientific">Nocardioides plantarum</name>
    <dbReference type="NCBI Taxonomy" id="29299"/>
    <lineage>
        <taxon>Bacteria</taxon>
        <taxon>Bacillati</taxon>
        <taxon>Actinomycetota</taxon>
        <taxon>Actinomycetes</taxon>
        <taxon>Propionibacteriales</taxon>
        <taxon>Nocardioidaceae</taxon>
        <taxon>Nocardioides</taxon>
    </lineage>
</organism>
<sequence>MPVVPRSRSLLSVTTAAAVVAGLVATVAPPAEAVPTARSAATVVAAAADPGDVWTEVSERPQARRAGLRQRVAPSAYAAYHLDLGTLSSRLGSAPAERSSAKPLVIEVPAPDGELVEFAVTESPVMEPGLAAAHPEITTYAGTTTGGAPASIRLDVTPMGFHASVRGPGASWYVDPAYNGTDQGADALYLSYDGEDLPARDQRLIEPEKAGMAAAARRAAARVAGDPGVGEGGGAVAVQRTYRLALVTDPSYTQYFTSSTDPAVVNPIVTAEKVTLMSRVNQVYGDDLSVRMLLVDGNDALNFNTDAQFLGANGPCGNVACYTSADVGCGDVIDTNRFVVGQIIGADKYDIGHIMFGPDGDGGGVAYLGAVGTTIKAGGCTGLNPPTGDGFAIDYVAHEMGHQFAGNHTFNGTTGSCAGGNREAATSVEPGSGVTVMAYAGICGIDNLQNHSDPYFSQRSQTEIAAFTRSNPGAVQEIQNIALSGFTTAGESFTISYGGTPSTVTVGTNYTAAGLKTALEAAEPSGATATVSGSKGTSFGTGANGFQVTWSGTADIPTPTVALVTGTFTAIVGTFDNGGPETNQGFANPAPTGNRNPTVTAPVAKTIPLRTPFALTGSATDPDDDALVYSWEQNNQGGTTGTTLSSNTKSSGPLFRVFGTYANVGSAGTQQYHSPGLNIAGTSPTRSFPDAAQVAAGQTNAATGSCPTLTGTGTADTVALRCFSEFLPTTARSLSFRLTARDLGGPDGGSDGGTSFADTAITVGTAGPFLITSQGTATSVTGNESGSLTWNVASTNTATYATDVKISFSTDGGLTFPTVLAASTPNDGTETITWPNVATTQGRIKVEAVGNYFYDVNDGNISITPGSDAPTLTTGGNAAGATFDAASSDALSTTPSITASSSSVDGTAITATASGLPAGLSLTRGTSSAAGVRPGTTSFTVTGTADVDPGSYPVTVTVGDGVAANQTVSFTIVVAKDTATLTYTGDTAGATGTRTVSVTVADTDATPGTPAGTVAFTDQTTGDALCTATVASGVASCTFSAPATRTYRVVATLTSARYTGASAAATLLVLATPIPTLTTGGNAAGGDFTAASSDALSTTPTITAEASEVDGDDITASASGLPDGFDLTRTTTSADGTRPGTTRFEVTGVADVDPGSYDVTATVSDGAGNAGDRTVDFTIVVVKDAATVTYTGDTAETVGPVTVSATVADGEATPGTPAGTVAFSDQTTGDALCTATVTSGVASCTFSPTSARTYQVVATLTSPRYTGASSPTALVVSAGDTTAPQTSITTGPAQSSTQLARDVSFAFASSESGSTFTCTLNGNEVGCADGTLTRSLLPAGTYDLYVAATDAAGNTDATPVRRRFYVPVDDARLRIVKGTWKRVSASGYFRSTYVAATRKTSTLSYPVVKATSLALVLSNAQSFGSVDVFLGDTKLATINAKGTARKLRVAAIATFTTPRSGTLRIVSRTDAQVRIDGLVVRTSAFTPMAAGRPLRSGAL</sequence>
<gene>
    <name evidence="2" type="ORF">ACFFRI_16520</name>
</gene>
<dbReference type="InterPro" id="IPR024079">
    <property type="entry name" value="MetalloPept_cat_dom_sf"/>
</dbReference>
<feature type="signal peptide" evidence="1">
    <location>
        <begin position="1"/>
        <end position="33"/>
    </location>
</feature>